<dbReference type="PANTHER" id="PTHR24114:SF2">
    <property type="entry name" value="F-BOX DOMAIN-CONTAINING PROTEIN-RELATED"/>
    <property type="match status" value="1"/>
</dbReference>
<organism evidence="1 2">
    <name type="scientific">Gigaspora margarita</name>
    <dbReference type="NCBI Taxonomy" id="4874"/>
    <lineage>
        <taxon>Eukaryota</taxon>
        <taxon>Fungi</taxon>
        <taxon>Fungi incertae sedis</taxon>
        <taxon>Mucoromycota</taxon>
        <taxon>Glomeromycotina</taxon>
        <taxon>Glomeromycetes</taxon>
        <taxon>Diversisporales</taxon>
        <taxon>Gigasporaceae</taxon>
        <taxon>Gigaspora</taxon>
    </lineage>
</organism>
<gene>
    <name evidence="1" type="ORF">F8M41_001173</name>
</gene>
<dbReference type="EMBL" id="WTPW01001093">
    <property type="protein sequence ID" value="KAF0457496.1"/>
    <property type="molecule type" value="Genomic_DNA"/>
</dbReference>
<dbReference type="Proteomes" id="UP000439903">
    <property type="component" value="Unassembled WGS sequence"/>
</dbReference>
<proteinExistence type="predicted"/>
<evidence type="ECO:0000313" key="2">
    <source>
        <dbReference type="Proteomes" id="UP000439903"/>
    </source>
</evidence>
<dbReference type="Pfam" id="PF13516">
    <property type="entry name" value="LRR_6"/>
    <property type="match status" value="4"/>
</dbReference>
<dbReference type="InterPro" id="IPR032675">
    <property type="entry name" value="LRR_dom_sf"/>
</dbReference>
<dbReference type="PANTHER" id="PTHR24114">
    <property type="entry name" value="LEUCINE RICH REPEAT FAMILY PROTEIN"/>
    <property type="match status" value="1"/>
</dbReference>
<evidence type="ECO:0000313" key="1">
    <source>
        <dbReference type="EMBL" id="KAF0457496.1"/>
    </source>
</evidence>
<protein>
    <submittedName>
        <fullName evidence="1">Protein NLRC3</fullName>
    </submittedName>
</protein>
<dbReference type="Gene3D" id="3.80.10.10">
    <property type="entry name" value="Ribonuclease Inhibitor"/>
    <property type="match status" value="2"/>
</dbReference>
<keyword evidence="2" id="KW-1185">Reference proteome</keyword>
<accession>A0A8H4A994</accession>
<name>A0A8H4A994_GIGMA</name>
<dbReference type="OrthoDB" id="120976at2759"/>
<sequence>MLNTLGLYLNQLGSEGGEAIANVLHKNNSLTELELSHNNLGYLGGNVLINALCNNKTLTSIDISSNKLGSDIGETHFRYLLYNLGLEGGKALASALCKNKGLKSLDLSYNKLKNNVGKELVEVFHMNTTLSTLKFNRNEFNPEIEKQLEENIKSDSLDIEFDSDNDSIVTIC</sequence>
<dbReference type="SUPFAM" id="SSF52047">
    <property type="entry name" value="RNI-like"/>
    <property type="match status" value="1"/>
</dbReference>
<dbReference type="AlphaFoldDB" id="A0A8H4A994"/>
<dbReference type="InterPro" id="IPR052394">
    <property type="entry name" value="LRR-containing"/>
</dbReference>
<dbReference type="SMART" id="SM00368">
    <property type="entry name" value="LRR_RI"/>
    <property type="match status" value="3"/>
</dbReference>
<reference evidence="1 2" key="1">
    <citation type="journal article" date="2019" name="Environ. Microbiol.">
        <title>At the nexus of three kingdoms: the genome of the mycorrhizal fungus Gigaspora margarita provides insights into plant, endobacterial and fungal interactions.</title>
        <authorList>
            <person name="Venice F."/>
            <person name="Ghignone S."/>
            <person name="Salvioli di Fossalunga A."/>
            <person name="Amselem J."/>
            <person name="Novero M."/>
            <person name="Xianan X."/>
            <person name="Sedzielewska Toro K."/>
            <person name="Morin E."/>
            <person name="Lipzen A."/>
            <person name="Grigoriev I.V."/>
            <person name="Henrissat B."/>
            <person name="Martin F.M."/>
            <person name="Bonfante P."/>
        </authorList>
    </citation>
    <scope>NUCLEOTIDE SEQUENCE [LARGE SCALE GENOMIC DNA]</scope>
    <source>
        <strain evidence="1 2">BEG34</strain>
    </source>
</reference>
<comment type="caution">
    <text evidence="1">The sequence shown here is derived from an EMBL/GenBank/DDBJ whole genome shotgun (WGS) entry which is preliminary data.</text>
</comment>
<dbReference type="InterPro" id="IPR001611">
    <property type="entry name" value="Leu-rich_rpt"/>
</dbReference>